<dbReference type="Pfam" id="PF26581">
    <property type="entry name" value="WIT1_2_N"/>
    <property type="match status" value="1"/>
</dbReference>
<organism evidence="5 6">
    <name type="scientific">Cinchona calisaya</name>
    <dbReference type="NCBI Taxonomy" id="153742"/>
    <lineage>
        <taxon>Eukaryota</taxon>
        <taxon>Viridiplantae</taxon>
        <taxon>Streptophyta</taxon>
        <taxon>Embryophyta</taxon>
        <taxon>Tracheophyta</taxon>
        <taxon>Spermatophyta</taxon>
        <taxon>Magnoliopsida</taxon>
        <taxon>eudicotyledons</taxon>
        <taxon>Gunneridae</taxon>
        <taxon>Pentapetalae</taxon>
        <taxon>asterids</taxon>
        <taxon>lamiids</taxon>
        <taxon>Gentianales</taxon>
        <taxon>Rubiaceae</taxon>
        <taxon>Cinchonoideae</taxon>
        <taxon>Cinchoneae</taxon>
        <taxon>Cinchona</taxon>
    </lineage>
</organism>
<comment type="caution">
    <text evidence="5">The sequence shown here is derived from an EMBL/GenBank/DDBJ whole genome shotgun (WGS) entry which is preliminary data.</text>
</comment>
<dbReference type="SUPFAM" id="SSF57997">
    <property type="entry name" value="Tropomyosin"/>
    <property type="match status" value="2"/>
</dbReference>
<accession>A0ABD2Y879</accession>
<dbReference type="InterPro" id="IPR058610">
    <property type="entry name" value="WIT1_2_N"/>
</dbReference>
<dbReference type="Gene3D" id="1.20.5.340">
    <property type="match status" value="1"/>
</dbReference>
<dbReference type="EMBL" id="JBJUIK010000015">
    <property type="protein sequence ID" value="KAL3502395.1"/>
    <property type="molecule type" value="Genomic_DNA"/>
</dbReference>
<evidence type="ECO:0000256" key="3">
    <source>
        <dbReference type="SAM" id="Phobius"/>
    </source>
</evidence>
<proteinExistence type="predicted"/>
<feature type="transmembrane region" description="Helical" evidence="3">
    <location>
        <begin position="1288"/>
        <end position="1309"/>
    </location>
</feature>
<evidence type="ECO:0000256" key="1">
    <source>
        <dbReference type="SAM" id="Coils"/>
    </source>
</evidence>
<feature type="coiled-coil region" evidence="1">
    <location>
        <begin position="515"/>
        <end position="766"/>
    </location>
</feature>
<dbReference type="Proteomes" id="UP001630127">
    <property type="component" value="Unassembled WGS sequence"/>
</dbReference>
<feature type="region of interest" description="Disordered" evidence="2">
    <location>
        <begin position="1242"/>
        <end position="1282"/>
    </location>
</feature>
<keyword evidence="3" id="KW-0472">Membrane</keyword>
<feature type="compositionally biased region" description="Polar residues" evidence="2">
    <location>
        <begin position="1272"/>
        <end position="1282"/>
    </location>
</feature>
<evidence type="ECO:0000313" key="5">
    <source>
        <dbReference type="EMBL" id="KAL3502395.1"/>
    </source>
</evidence>
<feature type="region of interest" description="Disordered" evidence="2">
    <location>
        <begin position="67"/>
        <end position="90"/>
    </location>
</feature>
<feature type="domain" description="WIT1/2 N-terminal helical bundle" evidence="4">
    <location>
        <begin position="186"/>
        <end position="316"/>
    </location>
</feature>
<evidence type="ECO:0000313" key="6">
    <source>
        <dbReference type="Proteomes" id="UP001630127"/>
    </source>
</evidence>
<name>A0ABD2Y879_9GENT</name>
<keyword evidence="3" id="KW-1133">Transmembrane helix</keyword>
<evidence type="ECO:0000256" key="2">
    <source>
        <dbReference type="SAM" id="MobiDB-lite"/>
    </source>
</evidence>
<sequence>MEEETLANPKVSQIKVLQDEDTIADPVKAPIKEKEGKKEEEETALDGEFIKVEKESLDVKDGSHAVKTVSSEDGRPSIAHESLRNSTSSREFLEAQEKAKELELELERVAAALKDSESQNVQLKDELSLTKGLLEEDGKKYEELELGHQKLQQQTLDAEERYSAQLKPLEEAVQSLDSKHKELIEVKEAFNTLTLESDRSNKKMEELEHELQTSVNEAQKFEELHKQSGSHAEAETHRAVEFERLLELAKVSAKEMEDQMNSLQEELKGLYEKIAENQKVEEALKTTTTELSTVQGELELSKSQLLELEQGLASKEVLVQELTQELDVRKASEAQVKEDASELQNLLSSTKEELQSKLADLEDAKLKLQEEVTAKEQVEVSLKNQDSKVSAMEKEVAKLTNDKEEIEAAVADLTSNISQMKELCSDLEAKLQQSDDNFCKADSLLSQALANSAELEQKLKTLEEIHHESGYAVDITNRKNLELEEIIRASSAAADEAKSQLREFESHCIASEQRSLELEQLLNLVELKSNDAERELRDSSHKISELNTTIEKAVEEKELLNAQIQESQQKVAALEFDLGKSTARHSELELELKNVTGKCAEHEEQANKIHQRRLELEDLVQVSHSKAEEASKKVSEFELLLETEKYRIQELEEQIIMLEKKHQDSQAESKNHSEKVSELEAELDAYKAKAASLEVALEMATEKEKELGQCLNALTEEKKILEVASKSLTEKLAEAEGLLEVLRNETNVAQEKLESLENDLRAAGIRETEFLEKLKSAEEQVGHHGKLLEQATARSVELESLHTTLSRDSETKLQEAIANFSSKDSEAKSLYEKLKLLEDQVKSYEEQLAESGGKYAALKEEVEQILIKLTSAENANEDLLRKISEAEDKSAQFSSENELLAETNVQLKTKVNELDELLMSASSEKEAAALQLASHMNTIIELTEQHSRASELQLATESRISEAETQLQEAIGRFTHRDLEAKDLIENLNALEGQVKAYEEQAHEASTVAESLKVELEQTLLKLRNLESVIEELQGKSAQSQQETDKLLEANIKLTEELASYESKVNDTLTKLTAALVEKDEAIKEVQLAKKTIEGLTQQLTSEGERLHSQISSVIEEKNMLTETHELSKKELQAVATRLEEQLKELESREGALNAEIETLKDEITQKSVSQNRLKELEEQLAAYEQKESLSQHGSEMEAPSKHVIEELEAKNKQVLFLETQVKELEQKLQLADAKSKEKQVGGISVESRDLGSSISTPSKRKSKKRSEASSTQTWSSETRTQSSEGSALMTFKFILGVALVSVIVGIILGKRY</sequence>
<reference evidence="5 6" key="1">
    <citation type="submission" date="2024-11" db="EMBL/GenBank/DDBJ databases">
        <title>A near-complete genome assembly of Cinchona calisaya.</title>
        <authorList>
            <person name="Lian D.C."/>
            <person name="Zhao X.W."/>
            <person name="Wei L."/>
        </authorList>
    </citation>
    <scope>NUCLEOTIDE SEQUENCE [LARGE SCALE GENOMIC DNA]</scope>
    <source>
        <tissue evidence="5">Nenye</tissue>
    </source>
</reference>
<evidence type="ECO:0000259" key="4">
    <source>
        <dbReference type="Pfam" id="PF26581"/>
    </source>
</evidence>
<keyword evidence="1" id="KW-0175">Coiled coil</keyword>
<protein>
    <recommendedName>
        <fullName evidence="4">WIT1/2 N-terminal helical bundle domain-containing protein</fullName>
    </recommendedName>
</protein>
<feature type="coiled-coil region" evidence="1">
    <location>
        <begin position="305"/>
        <end position="465"/>
    </location>
</feature>
<keyword evidence="6" id="KW-1185">Reference proteome</keyword>
<feature type="coiled-coil region" evidence="1">
    <location>
        <begin position="827"/>
        <end position="924"/>
    </location>
</feature>
<dbReference type="PANTHER" id="PTHR43049">
    <property type="entry name" value="EARLY ENDOSOME ANTIGEN"/>
    <property type="match status" value="1"/>
</dbReference>
<keyword evidence="3" id="KW-0812">Transmembrane</keyword>
<gene>
    <name evidence="5" type="ORF">ACH5RR_036844</name>
</gene>
<dbReference type="PANTHER" id="PTHR43049:SF1">
    <property type="entry name" value="EARLY ENDOSOME ANTIGEN"/>
    <property type="match status" value="1"/>
</dbReference>
<feature type="coiled-coil region" evidence="1">
    <location>
        <begin position="981"/>
        <end position="1235"/>
    </location>
</feature>
<feature type="coiled-coil region" evidence="1">
    <location>
        <begin position="190"/>
        <end position="280"/>
    </location>
</feature>